<dbReference type="FunFam" id="3.30.160.60:FF:000100">
    <property type="entry name" value="Zinc finger 45-like"/>
    <property type="match status" value="1"/>
</dbReference>
<accession>A0A8B6F7F6</accession>
<sequence length="128" mass="14796">MPNRFECQQCGASFSKVGMLINHRRQFGHKDTFPCTICQKTFGRRDNLDRHMLRHRDGSLFQCKTCGLLFSRIDSLQRHTEEKHTQTGGGLKRKATNDGNPVLKRHITGKDNPEQFYDLRVLVNSAYT</sequence>
<dbReference type="InterPro" id="IPR036236">
    <property type="entry name" value="Znf_C2H2_sf"/>
</dbReference>
<dbReference type="Pfam" id="PF13912">
    <property type="entry name" value="zf-C2H2_6"/>
    <property type="match status" value="1"/>
</dbReference>
<evidence type="ECO:0000256" key="10">
    <source>
        <dbReference type="SAM" id="MobiDB-lite"/>
    </source>
</evidence>
<evidence type="ECO:0000256" key="7">
    <source>
        <dbReference type="ARBA" id="ARBA00023163"/>
    </source>
</evidence>
<evidence type="ECO:0000256" key="2">
    <source>
        <dbReference type="ARBA" id="ARBA00022723"/>
    </source>
</evidence>
<dbReference type="PROSITE" id="PS50157">
    <property type="entry name" value="ZINC_FINGER_C2H2_2"/>
    <property type="match status" value="3"/>
</dbReference>
<organism evidence="12 13">
    <name type="scientific">Mytilus galloprovincialis</name>
    <name type="common">Mediterranean mussel</name>
    <dbReference type="NCBI Taxonomy" id="29158"/>
    <lineage>
        <taxon>Eukaryota</taxon>
        <taxon>Metazoa</taxon>
        <taxon>Spiralia</taxon>
        <taxon>Lophotrochozoa</taxon>
        <taxon>Mollusca</taxon>
        <taxon>Bivalvia</taxon>
        <taxon>Autobranchia</taxon>
        <taxon>Pteriomorphia</taxon>
        <taxon>Mytilida</taxon>
        <taxon>Mytiloidea</taxon>
        <taxon>Mytilidae</taxon>
        <taxon>Mytilinae</taxon>
        <taxon>Mytilus</taxon>
    </lineage>
</organism>
<dbReference type="GO" id="GO:0000978">
    <property type="term" value="F:RNA polymerase II cis-regulatory region sequence-specific DNA binding"/>
    <property type="evidence" value="ECO:0007669"/>
    <property type="project" value="TreeGrafter"/>
</dbReference>
<feature type="domain" description="C2H2-type" evidence="11">
    <location>
        <begin position="5"/>
        <end position="34"/>
    </location>
</feature>
<evidence type="ECO:0000256" key="4">
    <source>
        <dbReference type="ARBA" id="ARBA00022771"/>
    </source>
</evidence>
<evidence type="ECO:0000256" key="8">
    <source>
        <dbReference type="ARBA" id="ARBA00023242"/>
    </source>
</evidence>
<feature type="domain" description="C2H2-type" evidence="11">
    <location>
        <begin position="61"/>
        <end position="85"/>
    </location>
</feature>
<protein>
    <recommendedName>
        <fullName evidence="11">C2H2-type domain-containing protein</fullName>
    </recommendedName>
</protein>
<keyword evidence="5" id="KW-0862">Zinc</keyword>
<dbReference type="PANTHER" id="PTHR24399">
    <property type="entry name" value="ZINC FINGER AND BTB DOMAIN-CONTAINING"/>
    <property type="match status" value="1"/>
</dbReference>
<keyword evidence="7" id="KW-0804">Transcription</keyword>
<evidence type="ECO:0000313" key="12">
    <source>
        <dbReference type="EMBL" id="VDI44316.1"/>
    </source>
</evidence>
<dbReference type="GO" id="GO:0008270">
    <property type="term" value="F:zinc ion binding"/>
    <property type="evidence" value="ECO:0007669"/>
    <property type="project" value="UniProtKB-KW"/>
</dbReference>
<dbReference type="EMBL" id="UYJE01006244">
    <property type="protein sequence ID" value="VDI44316.1"/>
    <property type="molecule type" value="Genomic_DNA"/>
</dbReference>
<feature type="region of interest" description="Disordered" evidence="10">
    <location>
        <begin position="80"/>
        <end position="108"/>
    </location>
</feature>
<dbReference type="Pfam" id="PF00096">
    <property type="entry name" value="zf-C2H2"/>
    <property type="match status" value="2"/>
</dbReference>
<dbReference type="GO" id="GO:0005654">
    <property type="term" value="C:nucleoplasm"/>
    <property type="evidence" value="ECO:0007669"/>
    <property type="project" value="TreeGrafter"/>
</dbReference>
<evidence type="ECO:0000259" key="11">
    <source>
        <dbReference type="PROSITE" id="PS50157"/>
    </source>
</evidence>
<reference evidence="12" key="1">
    <citation type="submission" date="2018-11" db="EMBL/GenBank/DDBJ databases">
        <authorList>
            <person name="Alioto T."/>
            <person name="Alioto T."/>
        </authorList>
    </citation>
    <scope>NUCLEOTIDE SEQUENCE</scope>
</reference>
<dbReference type="SMART" id="SM00355">
    <property type="entry name" value="ZnF_C2H2"/>
    <property type="match status" value="3"/>
</dbReference>
<keyword evidence="3" id="KW-0677">Repeat</keyword>
<dbReference type="OrthoDB" id="6137041at2759"/>
<dbReference type="SUPFAM" id="SSF57667">
    <property type="entry name" value="beta-beta-alpha zinc fingers"/>
    <property type="match status" value="2"/>
</dbReference>
<comment type="caution">
    <text evidence="12">The sequence shown here is derived from an EMBL/GenBank/DDBJ whole genome shotgun (WGS) entry which is preliminary data.</text>
</comment>
<keyword evidence="6" id="KW-0805">Transcription regulation</keyword>
<evidence type="ECO:0000256" key="9">
    <source>
        <dbReference type="PROSITE-ProRule" id="PRU00042"/>
    </source>
</evidence>
<feature type="domain" description="C2H2-type" evidence="11">
    <location>
        <begin position="33"/>
        <end position="55"/>
    </location>
</feature>
<dbReference type="Proteomes" id="UP000596742">
    <property type="component" value="Unassembled WGS sequence"/>
</dbReference>
<dbReference type="AlphaFoldDB" id="A0A8B6F7F6"/>
<evidence type="ECO:0000256" key="3">
    <source>
        <dbReference type="ARBA" id="ARBA00022737"/>
    </source>
</evidence>
<keyword evidence="8" id="KW-0539">Nucleus</keyword>
<dbReference type="GO" id="GO:0001227">
    <property type="term" value="F:DNA-binding transcription repressor activity, RNA polymerase II-specific"/>
    <property type="evidence" value="ECO:0007669"/>
    <property type="project" value="TreeGrafter"/>
</dbReference>
<evidence type="ECO:0000256" key="6">
    <source>
        <dbReference type="ARBA" id="ARBA00023015"/>
    </source>
</evidence>
<dbReference type="InterPro" id="IPR013087">
    <property type="entry name" value="Znf_C2H2_type"/>
</dbReference>
<gene>
    <name evidence="12" type="ORF">MGAL_10B038003</name>
</gene>
<keyword evidence="2" id="KW-0479">Metal-binding</keyword>
<dbReference type="PANTHER" id="PTHR24399:SF23">
    <property type="entry name" value="C2H2-TYPE DOMAIN-CONTAINING PROTEIN"/>
    <property type="match status" value="1"/>
</dbReference>
<keyword evidence="13" id="KW-1185">Reference proteome</keyword>
<dbReference type="PROSITE" id="PS00028">
    <property type="entry name" value="ZINC_FINGER_C2H2_1"/>
    <property type="match status" value="3"/>
</dbReference>
<proteinExistence type="predicted"/>
<comment type="subcellular location">
    <subcellularLocation>
        <location evidence="1">Nucleus</location>
    </subcellularLocation>
</comment>
<dbReference type="Gene3D" id="3.30.160.60">
    <property type="entry name" value="Classic Zinc Finger"/>
    <property type="match status" value="2"/>
</dbReference>
<evidence type="ECO:0000313" key="13">
    <source>
        <dbReference type="Proteomes" id="UP000596742"/>
    </source>
</evidence>
<keyword evidence="4 9" id="KW-0863">Zinc-finger</keyword>
<evidence type="ECO:0000256" key="5">
    <source>
        <dbReference type="ARBA" id="ARBA00022833"/>
    </source>
</evidence>
<evidence type="ECO:0000256" key="1">
    <source>
        <dbReference type="ARBA" id="ARBA00004123"/>
    </source>
</evidence>
<name>A0A8B6F7F6_MYTGA</name>